<keyword evidence="3" id="KW-1185">Reference proteome</keyword>
<dbReference type="STRING" id="1193011.LEP1GSC058_0797"/>
<keyword evidence="2" id="KW-0808">Transferase</keyword>
<sequence>MESIKIGNKFVGGKNDPCFIIAELSANHNQDFNLAVETLHAMKESGADCVKLQTYTPDTITLKSDAEWFKIHKGTIWDGKTLYDLYSEAYTPWDWQPKLQEIAKSLGLEIFSSPFDKSSVDFLEKMSVPAYKIASFEITDIPLIKYVASKGKPIIISTGIAFIDDINLAVQACREVGNNRIIILKCTSSYPAPYDEINLKTIPNLSETFGVVAGLSDHTEGWAVPVAAVALGAKVIEKHFILDRKIGGPDSSFSMEPDEFRTMVDAIRNVEKALGSVNYDLSEKVKTSREFSRSLFIVKDIKKGEQFTHENVRSIRPGFGLPPKYFERILGKTALEDFIAGTPLDFGMIRNFQ</sequence>
<evidence type="ECO:0000313" key="3">
    <source>
        <dbReference type="Proteomes" id="UP000014540"/>
    </source>
</evidence>
<dbReference type="Proteomes" id="UP000014540">
    <property type="component" value="Unassembled WGS sequence"/>
</dbReference>
<dbReference type="Gene3D" id="3.20.20.70">
    <property type="entry name" value="Aldolase class I"/>
    <property type="match status" value="1"/>
</dbReference>
<dbReference type="EC" id="2.5.1.-" evidence="2"/>
<dbReference type="EMBL" id="AKWZ02000002">
    <property type="protein sequence ID" value="EPG75993.1"/>
    <property type="molecule type" value="Genomic_DNA"/>
</dbReference>
<evidence type="ECO:0000313" key="2">
    <source>
        <dbReference type="EMBL" id="EPG75993.1"/>
    </source>
</evidence>
<gene>
    <name evidence="2" type="primary">pseI</name>
    <name evidence="2" type="ORF">LEP1GSC058_0797</name>
</gene>
<reference evidence="2" key="1">
    <citation type="submission" date="2013-04" db="EMBL/GenBank/DDBJ databases">
        <authorList>
            <person name="Harkins D.M."/>
            <person name="Durkin A.S."/>
            <person name="Selengut J.D."/>
            <person name="Sanka R."/>
            <person name="DePew J."/>
            <person name="Purushe J."/>
            <person name="Ahmed A."/>
            <person name="van der Linden H."/>
            <person name="Goris M.G.A."/>
            <person name="Hartskeerl R.A."/>
            <person name="Vinetz J.M."/>
            <person name="Sutton G.G."/>
            <person name="Nelson W.C."/>
            <person name="Fouts D.E."/>
        </authorList>
    </citation>
    <scope>NUCLEOTIDE SEQUENCE [LARGE SCALE GENOMIC DNA]</scope>
    <source>
        <strain evidence="2">BUT 6</strain>
    </source>
</reference>
<dbReference type="PANTHER" id="PTHR42966">
    <property type="entry name" value="N-ACETYLNEURAMINATE SYNTHASE"/>
    <property type="match status" value="1"/>
</dbReference>
<dbReference type="CDD" id="cd11615">
    <property type="entry name" value="SAF_NeuB_like"/>
    <property type="match status" value="1"/>
</dbReference>
<dbReference type="SUPFAM" id="SSF51569">
    <property type="entry name" value="Aldolase"/>
    <property type="match status" value="1"/>
</dbReference>
<dbReference type="Pfam" id="PF03102">
    <property type="entry name" value="NeuB"/>
    <property type="match status" value="1"/>
</dbReference>
<dbReference type="InterPro" id="IPR013132">
    <property type="entry name" value="PseI/NeuA/B-like_N"/>
</dbReference>
<organism evidence="2 3">
    <name type="scientific">Leptospira fainei serovar Hurstbridge str. BUT 6</name>
    <dbReference type="NCBI Taxonomy" id="1193011"/>
    <lineage>
        <taxon>Bacteria</taxon>
        <taxon>Pseudomonadati</taxon>
        <taxon>Spirochaetota</taxon>
        <taxon>Spirochaetia</taxon>
        <taxon>Leptospirales</taxon>
        <taxon>Leptospiraceae</taxon>
        <taxon>Leptospira</taxon>
    </lineage>
</organism>
<dbReference type="SMART" id="SM00858">
    <property type="entry name" value="SAF"/>
    <property type="match status" value="1"/>
</dbReference>
<feature type="domain" description="AFP-like" evidence="1">
    <location>
        <begin position="294"/>
        <end position="352"/>
    </location>
</feature>
<dbReference type="NCBIfam" id="TIGR03586">
    <property type="entry name" value="PseI"/>
    <property type="match status" value="1"/>
</dbReference>
<dbReference type="InterPro" id="IPR006190">
    <property type="entry name" value="SAF_AFP_Neu5Ac"/>
</dbReference>
<name>S3V3M0_9LEPT</name>
<dbReference type="SUPFAM" id="SSF51269">
    <property type="entry name" value="AFP III-like domain"/>
    <property type="match status" value="1"/>
</dbReference>
<dbReference type="AlphaFoldDB" id="S3V3M0"/>
<dbReference type="PANTHER" id="PTHR42966:SF2">
    <property type="entry name" value="PSEUDAMINIC ACID SYNTHASE"/>
    <property type="match status" value="1"/>
</dbReference>
<dbReference type="Gene3D" id="3.90.1210.10">
    <property type="entry name" value="Antifreeze-like/N-acetylneuraminic acid synthase C-terminal domain"/>
    <property type="match status" value="1"/>
</dbReference>
<dbReference type="InterPro" id="IPR036732">
    <property type="entry name" value="AFP_Neu5c_C_sf"/>
</dbReference>
<dbReference type="GO" id="GO:0047444">
    <property type="term" value="F:N-acylneuraminate-9-phosphate synthase activity"/>
    <property type="evidence" value="ECO:0007669"/>
    <property type="project" value="TreeGrafter"/>
</dbReference>
<proteinExistence type="predicted"/>
<dbReference type="InterPro" id="IPR013974">
    <property type="entry name" value="SAF"/>
</dbReference>
<evidence type="ECO:0000259" key="1">
    <source>
        <dbReference type="PROSITE" id="PS50844"/>
    </source>
</evidence>
<accession>S3V3M0</accession>
<dbReference type="InterPro" id="IPR020030">
    <property type="entry name" value="Pseudaminic_synth_PseI"/>
</dbReference>
<dbReference type="OrthoDB" id="9814210at2"/>
<protein>
    <submittedName>
        <fullName evidence="2">Pseudaminic acid synthase</fullName>
        <ecNumber evidence="2">2.5.1.-</ecNumber>
    </submittedName>
</protein>
<dbReference type="Pfam" id="PF08666">
    <property type="entry name" value="SAF"/>
    <property type="match status" value="1"/>
</dbReference>
<dbReference type="InterPro" id="IPR051690">
    <property type="entry name" value="PseI-like"/>
</dbReference>
<dbReference type="InterPro" id="IPR013785">
    <property type="entry name" value="Aldolase_TIM"/>
</dbReference>
<dbReference type="RefSeq" id="WP_016548104.1">
    <property type="nucleotide sequence ID" value="NZ_AKWZ02000002.1"/>
</dbReference>
<comment type="caution">
    <text evidence="2">The sequence shown here is derived from an EMBL/GenBank/DDBJ whole genome shotgun (WGS) entry which is preliminary data.</text>
</comment>
<dbReference type="PROSITE" id="PS50844">
    <property type="entry name" value="AFP_LIKE"/>
    <property type="match status" value="1"/>
</dbReference>
<dbReference type="GO" id="GO:0016051">
    <property type="term" value="P:carbohydrate biosynthetic process"/>
    <property type="evidence" value="ECO:0007669"/>
    <property type="project" value="InterPro"/>
</dbReference>
<dbReference type="InterPro" id="IPR057736">
    <property type="entry name" value="SAF_PseI/NeuA/NeuB"/>
</dbReference>